<protein>
    <submittedName>
        <fullName evidence="1">Uncharacterized protein</fullName>
    </submittedName>
</protein>
<reference evidence="1 2" key="1">
    <citation type="journal article" date="2015" name="Genome Biol. Evol.">
        <title>Comparative Genomics of a Bacterivorous Green Alga Reveals Evolutionary Causalities and Consequences of Phago-Mixotrophic Mode of Nutrition.</title>
        <authorList>
            <person name="Burns J.A."/>
            <person name="Paasch A."/>
            <person name="Narechania A."/>
            <person name="Kim E."/>
        </authorList>
    </citation>
    <scope>NUCLEOTIDE SEQUENCE [LARGE SCALE GENOMIC DNA]</scope>
    <source>
        <strain evidence="1 2">PLY_AMNH</strain>
    </source>
</reference>
<dbReference type="Proteomes" id="UP001190700">
    <property type="component" value="Unassembled WGS sequence"/>
</dbReference>
<dbReference type="Gene3D" id="3.20.80.10">
    <property type="entry name" value="Regulatory factor, effector binding domain"/>
    <property type="match status" value="1"/>
</dbReference>
<evidence type="ECO:0000313" key="1">
    <source>
        <dbReference type="EMBL" id="KAK3270433.1"/>
    </source>
</evidence>
<name>A0AAE0G2M0_9CHLO</name>
<proteinExistence type="predicted"/>
<keyword evidence="2" id="KW-1185">Reference proteome</keyword>
<accession>A0AAE0G2M0</accession>
<gene>
    <name evidence="1" type="ORF">CYMTET_21169</name>
</gene>
<sequence length="80" mass="8137">MQLAAITQGGSPPLPKDSDVKIEIGGAELVAVLTFTGNITPTVAEDARARLMDALCKASASHSTVRCTRLGHGAMSSGSV</sequence>
<comment type="caution">
    <text evidence="1">The sequence shown here is derived from an EMBL/GenBank/DDBJ whole genome shotgun (WGS) entry which is preliminary data.</text>
</comment>
<dbReference type="AlphaFoldDB" id="A0AAE0G2M0"/>
<evidence type="ECO:0000313" key="2">
    <source>
        <dbReference type="Proteomes" id="UP001190700"/>
    </source>
</evidence>
<dbReference type="InterPro" id="IPR011256">
    <property type="entry name" value="Reg_factor_effector_dom_sf"/>
</dbReference>
<dbReference type="EMBL" id="LGRX02010393">
    <property type="protein sequence ID" value="KAK3270433.1"/>
    <property type="molecule type" value="Genomic_DNA"/>
</dbReference>
<organism evidence="1 2">
    <name type="scientific">Cymbomonas tetramitiformis</name>
    <dbReference type="NCBI Taxonomy" id="36881"/>
    <lineage>
        <taxon>Eukaryota</taxon>
        <taxon>Viridiplantae</taxon>
        <taxon>Chlorophyta</taxon>
        <taxon>Pyramimonadophyceae</taxon>
        <taxon>Pyramimonadales</taxon>
        <taxon>Pyramimonadaceae</taxon>
        <taxon>Cymbomonas</taxon>
    </lineage>
</organism>
<dbReference type="SUPFAM" id="SSF55136">
    <property type="entry name" value="Probable bacterial effector-binding domain"/>
    <property type="match status" value="1"/>
</dbReference>